<reference evidence="2" key="1">
    <citation type="journal article" date="2020" name="Nature">
        <title>Giant virus diversity and host interactions through global metagenomics.</title>
        <authorList>
            <person name="Schulz F."/>
            <person name="Roux S."/>
            <person name="Paez-Espino D."/>
            <person name="Jungbluth S."/>
            <person name="Walsh D.A."/>
            <person name="Denef V.J."/>
            <person name="McMahon K.D."/>
            <person name="Konstantinidis K.T."/>
            <person name="Eloe-Fadrosh E.A."/>
            <person name="Kyrpides N.C."/>
            <person name="Woyke T."/>
        </authorList>
    </citation>
    <scope>NUCLEOTIDE SEQUENCE</scope>
    <source>
        <strain evidence="2">GVMAG-M-3300027734-16</strain>
    </source>
</reference>
<accession>A0A6C0JIB0</accession>
<feature type="coiled-coil region" evidence="1">
    <location>
        <begin position="28"/>
        <end position="55"/>
    </location>
</feature>
<dbReference type="EMBL" id="MN740411">
    <property type="protein sequence ID" value="QHU05309.1"/>
    <property type="molecule type" value="Genomic_DNA"/>
</dbReference>
<name>A0A6C0JIB0_9ZZZZ</name>
<organism evidence="2">
    <name type="scientific">viral metagenome</name>
    <dbReference type="NCBI Taxonomy" id="1070528"/>
    <lineage>
        <taxon>unclassified sequences</taxon>
        <taxon>metagenomes</taxon>
        <taxon>organismal metagenomes</taxon>
    </lineage>
</organism>
<dbReference type="AlphaFoldDB" id="A0A6C0JIB0"/>
<evidence type="ECO:0000313" key="2">
    <source>
        <dbReference type="EMBL" id="QHU05309.1"/>
    </source>
</evidence>
<protein>
    <submittedName>
        <fullName evidence="2">Uncharacterized protein</fullName>
    </submittedName>
</protein>
<keyword evidence="1" id="KW-0175">Coiled coil</keyword>
<proteinExistence type="predicted"/>
<evidence type="ECO:0000256" key="1">
    <source>
        <dbReference type="SAM" id="Coils"/>
    </source>
</evidence>
<sequence>MEPPTIVRTSSAPHGADHPLNIAFYEGIEIADKRYEEAKEAVWEAENKVDKASAEKTRAALIVSSMIRHATCTIAQLEASTADLELKMALLCTAMEELELANEELCLAINAFTG</sequence>